<keyword evidence="3 6" id="KW-0934">Plastid</keyword>
<dbReference type="GO" id="GO:0015979">
    <property type="term" value="P:photosynthesis"/>
    <property type="evidence" value="ECO:0007669"/>
    <property type="project" value="UniProtKB-KW"/>
</dbReference>
<comment type="subcellular location">
    <subcellularLocation>
        <location evidence="1">Plastid</location>
    </subcellularLocation>
</comment>
<evidence type="ECO:0000256" key="2">
    <source>
        <dbReference type="ARBA" id="ARBA00022531"/>
    </source>
</evidence>
<sequence length="317" mass="36086">MTLVIIGATGTLGRQIVREALNEGYQVKCLVRNIRKATFLKEWGAELVYGDLSIPETIPSALYGATAVIDAATSRPSDEYSSETVDLNGKKILIAACKIAKIKRYVFFSFINKEFYSKIPLIQQKIEIEEELKKSGLNYTIFYLAGFFQGLINQYAIPILENRSIWVTKESAPIGYMDTQDVANFTIRSLSLVSAENCSLSLSGPKTWTSKEIISLCEKLGGKRAKVTQVSIFILKILKLLTKLFQWTWNISDRLAFTELLTSKQIFSSDMKKTYQQFNIEEQDMNSLEKYFQEYFVKVLKRIQQVNSDNKVIDSSF</sequence>
<dbReference type="GeneID" id="29073996"/>
<evidence type="ECO:0000256" key="3">
    <source>
        <dbReference type="ARBA" id="ARBA00022640"/>
    </source>
</evidence>
<name>A0A1C9CEN8_9RHOD</name>
<dbReference type="EMBL" id="KX284721">
    <property type="protein sequence ID" value="AOM66822.1"/>
    <property type="molecule type" value="Genomic_DNA"/>
</dbReference>
<dbReference type="PANTHER" id="PTHR47128:SF2">
    <property type="entry name" value="PROTEIN HIGH CHLOROPHYLL FLUORESCENCE PHENOTYPE 244, CHLOROPLASTIC"/>
    <property type="match status" value="1"/>
</dbReference>
<geneLocation type="plastid" evidence="6"/>
<organism evidence="6">
    <name type="scientific">Erythrotrichia carnea</name>
    <dbReference type="NCBI Taxonomy" id="35151"/>
    <lineage>
        <taxon>Eukaryota</taxon>
        <taxon>Rhodophyta</taxon>
        <taxon>Compsopogonophyceae</taxon>
        <taxon>Erythropeltidales</taxon>
        <taxon>Erythrotrichiaceae</taxon>
        <taxon>Erythrotrichia</taxon>
    </lineage>
</organism>
<dbReference type="PANTHER" id="PTHR47128">
    <property type="match status" value="1"/>
</dbReference>
<dbReference type="InterPro" id="IPR008030">
    <property type="entry name" value="NmrA-like"/>
</dbReference>
<keyword evidence="2" id="KW-0602">Photosynthesis</keyword>
<dbReference type="InterPro" id="IPR036291">
    <property type="entry name" value="NAD(P)-bd_dom_sf"/>
</dbReference>
<dbReference type="AlphaFoldDB" id="A0A1C9CEN8"/>
<evidence type="ECO:0000313" key="6">
    <source>
        <dbReference type="EMBL" id="AOM66822.1"/>
    </source>
</evidence>
<dbReference type="CDD" id="cd05243">
    <property type="entry name" value="SDR_a5"/>
    <property type="match status" value="1"/>
</dbReference>
<reference evidence="6" key="2">
    <citation type="submission" date="2017-07" db="EMBL/GenBank/DDBJ databases">
        <authorList>
            <person name="Sun Z.S."/>
            <person name="Albrecht U."/>
            <person name="Echele G."/>
            <person name="Lee C.C."/>
        </authorList>
    </citation>
    <scope>NUCLEOTIDE SEQUENCE</scope>
</reference>
<keyword evidence="4" id="KW-0604">Photosystem II</keyword>
<evidence type="ECO:0000259" key="5">
    <source>
        <dbReference type="Pfam" id="PF05368"/>
    </source>
</evidence>
<reference evidence="6" key="1">
    <citation type="journal article" date="2016" name="BMC Biol.">
        <title>Parallel evolution of highly conserved plastid genome architecture in red seaweeds and seed plants.</title>
        <authorList>
            <person name="Lee J."/>
            <person name="Cho C.H."/>
            <person name="Park S.I."/>
            <person name="Choi J.W."/>
            <person name="Song H.S."/>
            <person name="West J.A."/>
            <person name="Bhattacharya D."/>
            <person name="Yoon H.S."/>
        </authorList>
    </citation>
    <scope>NUCLEOTIDE SEQUENCE</scope>
</reference>
<dbReference type="InterPro" id="IPR044256">
    <property type="entry name" value="HCF244-like"/>
</dbReference>
<dbReference type="Pfam" id="PF05368">
    <property type="entry name" value="NmrA"/>
    <property type="match status" value="1"/>
</dbReference>
<dbReference type="GO" id="GO:0009536">
    <property type="term" value="C:plastid"/>
    <property type="evidence" value="ECO:0007669"/>
    <property type="project" value="UniProtKB-SubCell"/>
</dbReference>
<dbReference type="GO" id="GO:0009523">
    <property type="term" value="C:photosystem II"/>
    <property type="evidence" value="ECO:0007669"/>
    <property type="project" value="UniProtKB-KW"/>
</dbReference>
<accession>A0A1C9CEN8</accession>
<proteinExistence type="predicted"/>
<dbReference type="Gene3D" id="3.40.50.720">
    <property type="entry name" value="NAD(P)-binding Rossmann-like Domain"/>
    <property type="match status" value="1"/>
</dbReference>
<protein>
    <recommendedName>
        <fullName evidence="5">NmrA-like domain-containing protein</fullName>
    </recommendedName>
</protein>
<dbReference type="RefSeq" id="YP_009297479.1">
    <property type="nucleotide sequence ID" value="NC_031176.2"/>
</dbReference>
<evidence type="ECO:0000256" key="1">
    <source>
        <dbReference type="ARBA" id="ARBA00004474"/>
    </source>
</evidence>
<gene>
    <name evidence="6" type="primary">ycf39</name>
    <name evidence="6" type="ORF">Eryt_154</name>
</gene>
<dbReference type="SUPFAM" id="SSF51735">
    <property type="entry name" value="NAD(P)-binding Rossmann-fold domains"/>
    <property type="match status" value="1"/>
</dbReference>
<evidence type="ECO:0000256" key="4">
    <source>
        <dbReference type="ARBA" id="ARBA00023276"/>
    </source>
</evidence>
<feature type="domain" description="NmrA-like" evidence="5">
    <location>
        <begin position="2"/>
        <end position="238"/>
    </location>
</feature>